<dbReference type="InterPro" id="IPR029052">
    <property type="entry name" value="Metallo-depent_PP-like"/>
</dbReference>
<comment type="caution">
    <text evidence="2">The sequence shown here is derived from an EMBL/GenBank/DDBJ whole genome shotgun (WGS) entry which is preliminary data.</text>
</comment>
<accession>A0A9D2G4R7</accession>
<dbReference type="GO" id="GO:0016787">
    <property type="term" value="F:hydrolase activity"/>
    <property type="evidence" value="ECO:0007669"/>
    <property type="project" value="InterPro"/>
</dbReference>
<sequence>MIYVTGDTHGEVTFQKLPAFARANPQLTKRDYVIIAGDFGGVWSEKTLEEDLRPYSELPFTVLFVDGNHENFDLLNAFPVSKWKGGKVHFVREDIIHLMRGQVFELEGHTVFTFGGATSVDRGFRREGYSWWKAELPTDEDLSEALANLKRYNNKVDYIVTHSCGERALMYPPLRTRTLQMDVYPENQILSYFEDILEYKHWYFGHYHLDGRLNDRMTVLLNEIVPLGE</sequence>
<evidence type="ECO:0000313" key="2">
    <source>
        <dbReference type="EMBL" id="HIZ73153.1"/>
    </source>
</evidence>
<evidence type="ECO:0000259" key="1">
    <source>
        <dbReference type="Pfam" id="PF00149"/>
    </source>
</evidence>
<protein>
    <submittedName>
        <fullName evidence="2">Metallophosphoesterase</fullName>
    </submittedName>
</protein>
<reference evidence="2" key="2">
    <citation type="submission" date="2021-04" db="EMBL/GenBank/DDBJ databases">
        <authorList>
            <person name="Gilroy R."/>
        </authorList>
    </citation>
    <scope>NUCLEOTIDE SEQUENCE</scope>
    <source>
        <strain evidence="2">ChiW7-2402</strain>
    </source>
</reference>
<name>A0A9D2G4R7_9FIRM</name>
<dbReference type="SUPFAM" id="SSF56300">
    <property type="entry name" value="Metallo-dependent phosphatases"/>
    <property type="match status" value="1"/>
</dbReference>
<dbReference type="EMBL" id="DXBB01000086">
    <property type="protein sequence ID" value="HIZ73153.1"/>
    <property type="molecule type" value="Genomic_DNA"/>
</dbReference>
<dbReference type="Proteomes" id="UP000824102">
    <property type="component" value="Unassembled WGS sequence"/>
</dbReference>
<dbReference type="AlphaFoldDB" id="A0A9D2G4R7"/>
<feature type="domain" description="Calcineurin-like phosphoesterase" evidence="1">
    <location>
        <begin position="2"/>
        <end position="208"/>
    </location>
</feature>
<proteinExistence type="predicted"/>
<evidence type="ECO:0000313" key="3">
    <source>
        <dbReference type="Proteomes" id="UP000824102"/>
    </source>
</evidence>
<dbReference type="Gene3D" id="3.60.21.10">
    <property type="match status" value="1"/>
</dbReference>
<gene>
    <name evidence="2" type="ORF">H9964_06200</name>
</gene>
<organism evidence="2 3">
    <name type="scientific">Candidatus Gallimonas intestinavium</name>
    <dbReference type="NCBI Taxonomy" id="2838603"/>
    <lineage>
        <taxon>Bacteria</taxon>
        <taxon>Bacillati</taxon>
        <taxon>Bacillota</taxon>
        <taxon>Clostridia</taxon>
        <taxon>Candidatus Gallimonas</taxon>
    </lineage>
</organism>
<dbReference type="Pfam" id="PF00149">
    <property type="entry name" value="Metallophos"/>
    <property type="match status" value="1"/>
</dbReference>
<dbReference type="InterPro" id="IPR004843">
    <property type="entry name" value="Calcineurin-like_PHP"/>
</dbReference>
<reference evidence="2" key="1">
    <citation type="journal article" date="2021" name="PeerJ">
        <title>Extensive microbial diversity within the chicken gut microbiome revealed by metagenomics and culture.</title>
        <authorList>
            <person name="Gilroy R."/>
            <person name="Ravi A."/>
            <person name="Getino M."/>
            <person name="Pursley I."/>
            <person name="Horton D.L."/>
            <person name="Alikhan N.F."/>
            <person name="Baker D."/>
            <person name="Gharbi K."/>
            <person name="Hall N."/>
            <person name="Watson M."/>
            <person name="Adriaenssens E.M."/>
            <person name="Foster-Nyarko E."/>
            <person name="Jarju S."/>
            <person name="Secka A."/>
            <person name="Antonio M."/>
            <person name="Oren A."/>
            <person name="Chaudhuri R.R."/>
            <person name="La Ragione R."/>
            <person name="Hildebrand F."/>
            <person name="Pallen M.J."/>
        </authorList>
    </citation>
    <scope>NUCLEOTIDE SEQUENCE</scope>
    <source>
        <strain evidence="2">ChiW7-2402</strain>
    </source>
</reference>